<dbReference type="RefSeq" id="WP_209356850.1">
    <property type="nucleotide sequence ID" value="NZ_CP060010.1"/>
</dbReference>
<dbReference type="KEGG" id="cact:HZ995_01030"/>
<dbReference type="Proteomes" id="UP000665026">
    <property type="component" value="Chromosome"/>
</dbReference>
<dbReference type="PANTHER" id="PTHR43540">
    <property type="entry name" value="PEROXYUREIDOACRYLATE/UREIDOACRYLATE AMIDOHYDROLASE-RELATED"/>
    <property type="match status" value="1"/>
</dbReference>
<evidence type="ECO:0000256" key="1">
    <source>
        <dbReference type="ARBA" id="ARBA00022801"/>
    </source>
</evidence>
<dbReference type="Pfam" id="PF00857">
    <property type="entry name" value="Isochorismatase"/>
    <property type="match status" value="1"/>
</dbReference>
<keyword evidence="1 3" id="KW-0378">Hydrolase</keyword>
<dbReference type="SUPFAM" id="SSF52499">
    <property type="entry name" value="Isochorismatase-like hydrolases"/>
    <property type="match status" value="1"/>
</dbReference>
<feature type="domain" description="Isochorismatase-like" evidence="2">
    <location>
        <begin position="3"/>
        <end position="145"/>
    </location>
</feature>
<dbReference type="GO" id="GO:0016787">
    <property type="term" value="F:hydrolase activity"/>
    <property type="evidence" value="ECO:0007669"/>
    <property type="project" value="UniProtKB-KW"/>
</dbReference>
<protein>
    <submittedName>
        <fullName evidence="3">Cysteine hydrolase</fullName>
    </submittedName>
</protein>
<evidence type="ECO:0000313" key="4">
    <source>
        <dbReference type="Proteomes" id="UP000665026"/>
    </source>
</evidence>
<proteinExistence type="predicted"/>
<dbReference type="Gene3D" id="3.40.50.850">
    <property type="entry name" value="Isochorismatase-like"/>
    <property type="match status" value="1"/>
</dbReference>
<dbReference type="InterPro" id="IPR050272">
    <property type="entry name" value="Isochorismatase-like_hydrls"/>
</dbReference>
<reference evidence="3" key="1">
    <citation type="submission" date="2020-07" db="EMBL/GenBank/DDBJ databases">
        <title>Genome sequences of bacteria associated with the marine, planktonic diatom Thalassiosira profunda strain ECT2AJA-044.</title>
        <authorList>
            <person name="Gargas C.B."/>
            <person name="Roberts W.R."/>
            <person name="Alverson A.J."/>
        </authorList>
    </citation>
    <scope>NUCLEOTIDE SEQUENCE</scope>
    <source>
        <strain evidence="3">ECT2AJA-044</strain>
    </source>
</reference>
<organism evidence="3 4">
    <name type="scientific">Cognatishimia activa</name>
    <dbReference type="NCBI Taxonomy" id="1715691"/>
    <lineage>
        <taxon>Bacteria</taxon>
        <taxon>Pseudomonadati</taxon>
        <taxon>Pseudomonadota</taxon>
        <taxon>Alphaproteobacteria</taxon>
        <taxon>Rhodobacterales</taxon>
        <taxon>Paracoccaceae</taxon>
        <taxon>Cognatishimia</taxon>
    </lineage>
</organism>
<gene>
    <name evidence="3" type="ORF">HZ995_01030</name>
</gene>
<dbReference type="EMBL" id="CP060010">
    <property type="protein sequence ID" value="QTN36147.1"/>
    <property type="molecule type" value="Genomic_DNA"/>
</dbReference>
<dbReference type="InterPro" id="IPR036380">
    <property type="entry name" value="Isochorismatase-like_sf"/>
</dbReference>
<dbReference type="AlphaFoldDB" id="A0A975I7L9"/>
<evidence type="ECO:0000313" key="3">
    <source>
        <dbReference type="EMBL" id="QTN36147.1"/>
    </source>
</evidence>
<dbReference type="InterPro" id="IPR000868">
    <property type="entry name" value="Isochorismatase-like_dom"/>
</dbReference>
<dbReference type="PANTHER" id="PTHR43540:SF1">
    <property type="entry name" value="ISOCHORISMATASE HYDROLASE"/>
    <property type="match status" value="1"/>
</dbReference>
<evidence type="ECO:0000259" key="2">
    <source>
        <dbReference type="Pfam" id="PF00857"/>
    </source>
</evidence>
<accession>A0A975I7L9</accession>
<name>A0A975I7L9_9RHOB</name>
<sequence length="187" mass="19901">MTTALVLIDIQMGFKSPIWGARNNPEAEDNAAKLLEAWRSKAMAVCHVRHVSVEPGSPLGPETGGTEFIPQVTPKGREPVFEKSVNSAFIGTDLEAHLRAEGVTDLVICGLTTPHCVSTTSRMAANLGFNVTLAHDACAAFEANANANWSDDASEPTPQQIHDSAVSHLHGEFVTARSTSDILADPT</sequence>
<dbReference type="CDD" id="cd01014">
    <property type="entry name" value="nicotinamidase_related"/>
    <property type="match status" value="1"/>
</dbReference>